<protein>
    <submittedName>
        <fullName evidence="1">Uncharacterized protein</fullName>
    </submittedName>
</protein>
<proteinExistence type="predicted"/>
<dbReference type="VEuPathDB" id="FungiDB:RhiirFUN_008948"/>
<evidence type="ECO:0000313" key="2">
    <source>
        <dbReference type="Proteomes" id="UP000684084"/>
    </source>
</evidence>
<sequence>MERLLKDLPDYINSYVLKLIKGRKESFSVQETTDLINPSPTKSPIKVHEGHNRLRPGLFHRPTMVFIPMSLLTTKIPICEIYKTTSPNTVLVLGIIKKLRTTR</sequence>
<dbReference type="Proteomes" id="UP000684084">
    <property type="component" value="Unassembled WGS sequence"/>
</dbReference>
<dbReference type="AlphaFoldDB" id="A0A915ZWA6"/>
<dbReference type="OrthoDB" id="2320189at2759"/>
<name>A0A915ZWA6_9GLOM</name>
<evidence type="ECO:0000313" key="1">
    <source>
        <dbReference type="EMBL" id="CAB5392348.1"/>
    </source>
</evidence>
<reference evidence="1" key="1">
    <citation type="submission" date="2020-05" db="EMBL/GenBank/DDBJ databases">
        <authorList>
            <person name="Rincon C."/>
            <person name="Sanders R I."/>
            <person name="Robbins C."/>
            <person name="Chaturvedi A."/>
        </authorList>
    </citation>
    <scope>NUCLEOTIDE SEQUENCE</scope>
    <source>
        <strain evidence="1">CHB12</strain>
    </source>
</reference>
<gene>
    <name evidence="1" type="ORF">CHRIB12_LOCUS22371</name>
</gene>
<comment type="caution">
    <text evidence="1">The sequence shown here is derived from an EMBL/GenBank/DDBJ whole genome shotgun (WGS) entry which is preliminary data.</text>
</comment>
<organism evidence="1 2">
    <name type="scientific">Rhizophagus irregularis</name>
    <dbReference type="NCBI Taxonomy" id="588596"/>
    <lineage>
        <taxon>Eukaryota</taxon>
        <taxon>Fungi</taxon>
        <taxon>Fungi incertae sedis</taxon>
        <taxon>Mucoromycota</taxon>
        <taxon>Glomeromycotina</taxon>
        <taxon>Glomeromycetes</taxon>
        <taxon>Glomerales</taxon>
        <taxon>Glomeraceae</taxon>
        <taxon>Rhizophagus</taxon>
    </lineage>
</organism>
<accession>A0A915ZWA6</accession>
<dbReference type="EMBL" id="CAGKOT010000076">
    <property type="protein sequence ID" value="CAB5392348.1"/>
    <property type="molecule type" value="Genomic_DNA"/>
</dbReference>